<sequence>MNCKLCLVKPADKKGSHIVPAFILKTLFERNKEFVVSIGSEAVENHIGRELTPEQIEDYMGRELTDEEIDQNYIPFIEDNIFCSDCEKKLGHLESMYADKIHKHLSKKECDKDEIFTFNNDLGLISLFWYSVILRFSLATHNKFKLKDKEHRAIRNYLNNNLKENIPELKIHVEKNINLNCPYPLGIFFNSNAIKRLSSNSVLEIPKYRNPYFLLFNEYIIILYNKASQVNGMKHSFFDLEKSFDPLRNINYNNNEECNICIIRNDVWEGIKTNIFELFAKFKHQEFIDMFRFVAEYSNLAFTKANIVHFVNRILYEDSHIADRYDRTRVLTILAEELNQLPKISR</sequence>
<proteinExistence type="predicted"/>
<organism evidence="1 2">
    <name type="scientific">Psychroserpens ponticola</name>
    <dbReference type="NCBI Taxonomy" id="2932268"/>
    <lineage>
        <taxon>Bacteria</taxon>
        <taxon>Pseudomonadati</taxon>
        <taxon>Bacteroidota</taxon>
        <taxon>Flavobacteriia</taxon>
        <taxon>Flavobacteriales</taxon>
        <taxon>Flavobacteriaceae</taxon>
        <taxon>Psychroserpens</taxon>
    </lineage>
</organism>
<evidence type="ECO:0000313" key="1">
    <source>
        <dbReference type="EMBL" id="WCO03429.1"/>
    </source>
</evidence>
<protein>
    <submittedName>
        <fullName evidence="1">Uncharacterized protein</fullName>
    </submittedName>
</protein>
<accession>A0ABY7S206</accession>
<reference evidence="1 2" key="1">
    <citation type="submission" date="2023-01" db="EMBL/GenBank/DDBJ databases">
        <title>Psychroserpens ponticola sp. nov., isolated from seawater.</title>
        <authorList>
            <person name="Kristyanto S."/>
            <person name="Jung J."/>
            <person name="Kim J.M."/>
            <person name="Jeon C.O."/>
        </authorList>
    </citation>
    <scope>NUCLEOTIDE SEQUENCE [LARGE SCALE GENOMIC DNA]</scope>
    <source>
        <strain evidence="1 2">MSW6</strain>
    </source>
</reference>
<name>A0ABY7S206_9FLAO</name>
<keyword evidence="2" id="KW-1185">Reference proteome</keyword>
<dbReference type="EMBL" id="CP116221">
    <property type="protein sequence ID" value="WCO03429.1"/>
    <property type="molecule type" value="Genomic_DNA"/>
</dbReference>
<dbReference type="RefSeq" id="WP_249997223.1">
    <property type="nucleotide sequence ID" value="NZ_CP116221.1"/>
</dbReference>
<gene>
    <name evidence="1" type="ORF">MUN68_007965</name>
</gene>
<dbReference type="Proteomes" id="UP001202717">
    <property type="component" value="Chromosome"/>
</dbReference>
<evidence type="ECO:0000313" key="2">
    <source>
        <dbReference type="Proteomes" id="UP001202717"/>
    </source>
</evidence>